<feature type="compositionally biased region" description="Polar residues" evidence="1">
    <location>
        <begin position="292"/>
        <end position="301"/>
    </location>
</feature>
<comment type="caution">
    <text evidence="4">The sequence shown here is derived from an EMBL/GenBank/DDBJ whole genome shotgun (WGS) entry which is preliminary data.</text>
</comment>
<accession>A0AAN5CYK8</accession>
<reference evidence="5" key="1">
    <citation type="submission" date="2022-10" db="EMBL/GenBank/DDBJ databases">
        <title>Genome assembly of Pristionchus species.</title>
        <authorList>
            <person name="Yoshida K."/>
            <person name="Sommer R.J."/>
        </authorList>
    </citation>
    <scope>NUCLEOTIDE SEQUENCE [LARGE SCALE GENOMIC DNA]</scope>
    <source>
        <strain evidence="5">RS5460</strain>
    </source>
</reference>
<gene>
    <name evidence="4" type="ORF">PMAYCL1PPCAC_22674</name>
</gene>
<dbReference type="EMBL" id="BTRK01000005">
    <property type="protein sequence ID" value="GMR52479.1"/>
    <property type="molecule type" value="Genomic_DNA"/>
</dbReference>
<protein>
    <submittedName>
        <fullName evidence="4">Uncharacterized protein</fullName>
    </submittedName>
</protein>
<name>A0AAN5CYK8_9BILA</name>
<keyword evidence="3" id="KW-0732">Signal</keyword>
<keyword evidence="5" id="KW-1185">Reference proteome</keyword>
<feature type="region of interest" description="Disordered" evidence="1">
    <location>
        <begin position="289"/>
        <end position="328"/>
    </location>
</feature>
<feature type="region of interest" description="Disordered" evidence="1">
    <location>
        <begin position="343"/>
        <end position="411"/>
    </location>
</feature>
<dbReference type="AlphaFoldDB" id="A0AAN5CYK8"/>
<keyword evidence="2" id="KW-0472">Membrane</keyword>
<keyword evidence="2" id="KW-1133">Transmembrane helix</keyword>
<keyword evidence="2" id="KW-0812">Transmembrane</keyword>
<organism evidence="4 5">
    <name type="scientific">Pristionchus mayeri</name>
    <dbReference type="NCBI Taxonomy" id="1317129"/>
    <lineage>
        <taxon>Eukaryota</taxon>
        <taxon>Metazoa</taxon>
        <taxon>Ecdysozoa</taxon>
        <taxon>Nematoda</taxon>
        <taxon>Chromadorea</taxon>
        <taxon>Rhabditida</taxon>
        <taxon>Rhabditina</taxon>
        <taxon>Diplogasteromorpha</taxon>
        <taxon>Diplogasteroidea</taxon>
        <taxon>Neodiplogasteridae</taxon>
        <taxon>Pristionchus</taxon>
    </lineage>
</organism>
<feature type="chain" id="PRO_5042997121" evidence="3">
    <location>
        <begin position="21"/>
        <end position="411"/>
    </location>
</feature>
<feature type="compositionally biased region" description="Basic and acidic residues" evidence="1">
    <location>
        <begin position="312"/>
        <end position="326"/>
    </location>
</feature>
<evidence type="ECO:0000256" key="1">
    <source>
        <dbReference type="SAM" id="MobiDB-lite"/>
    </source>
</evidence>
<evidence type="ECO:0000313" key="4">
    <source>
        <dbReference type="EMBL" id="GMR52479.1"/>
    </source>
</evidence>
<sequence length="411" mass="46156">MGDGRWTILLFLSLLVASSATKLRHSIKKGNKFYETNTIPQMKWNWNADNAPPYKHEIVVAGGLVSNIREGSNFSVHPDKFCSERISFVVQLDPPGCSDCAEANMRQQLTCTVMITIDDGHVEVWYGLCLTKIDSRLRKFNFPLPPMAVVYFNFDRFTMRVNRKDSDFGQDFEMGRIDFISKHKDYTKFSQFRSFLYADSCPDVSMKEVYVDGKWRNLTKSTTDSSTSEKQVNLLLRMVAIFTFFSSFLCLILATMYIWSINVPFFTNGFYKIVLALYKLQESKGGMVVTGGDSQEQNSCKTAEDQSEDDDFRAGKKEDLFGEKGKNRAPMRAPQTYILPDYDAPYEDDPEPGISTAIPGAPTIIEPGPEVDAKGDSTPVKIPESASAAAQPEGQPVGQPEGQSDKKKVQE</sequence>
<evidence type="ECO:0000313" key="5">
    <source>
        <dbReference type="Proteomes" id="UP001328107"/>
    </source>
</evidence>
<feature type="non-terminal residue" evidence="4">
    <location>
        <position position="411"/>
    </location>
</feature>
<feature type="signal peptide" evidence="3">
    <location>
        <begin position="1"/>
        <end position="20"/>
    </location>
</feature>
<evidence type="ECO:0000256" key="3">
    <source>
        <dbReference type="SAM" id="SignalP"/>
    </source>
</evidence>
<dbReference type="Proteomes" id="UP001328107">
    <property type="component" value="Unassembled WGS sequence"/>
</dbReference>
<feature type="transmembrane region" description="Helical" evidence="2">
    <location>
        <begin position="234"/>
        <end position="259"/>
    </location>
</feature>
<proteinExistence type="predicted"/>
<evidence type="ECO:0000256" key="2">
    <source>
        <dbReference type="SAM" id="Phobius"/>
    </source>
</evidence>